<reference evidence="2" key="1">
    <citation type="submission" date="2016-11" db="EMBL/GenBank/DDBJ databases">
        <authorList>
            <person name="Jaros S."/>
            <person name="Januszkiewicz K."/>
            <person name="Wedrychowicz H."/>
        </authorList>
    </citation>
    <scope>NUCLEOTIDE SEQUENCE [LARGE SCALE GENOMIC DNA]</scope>
    <source>
        <strain evidence="2">DSM 7057</strain>
    </source>
</reference>
<evidence type="ECO:0000313" key="1">
    <source>
        <dbReference type="EMBL" id="SFW61651.1"/>
    </source>
</evidence>
<sequence>MWEIEDIKEACNRIERNTVYGAFECCQQFFSSIMSNEDILRLRGLSEKRCLTWDALYEAWIAAFFDRIPSADENTLAKILGTRAKKEALAIEYFDESNSLPLYHELENRSFREILPYINTHYKLSLKRLKEKYEYNPRFEETVTSAFKAKMKKLEKKRSATPPDSEILRQTLQEDIFAKIRSWAALIEYVTLLVPNDTGSIHDTDDLYDALMALQNLRHREKNKFPVSRITTCSLCWRVVDLFMAKKKNSARCHVHLYEKVAGTPARKKAYERALKITERLRLAHSSRSRLLAALIRFFPYEEKLIQVRLNLWNWWEHEPPQSICPATGTQDFPDEFWLALPHVAEFLRQQACPLDSINAIVETMMPLDSGADAQTVADYNQWIAAWTKDIRYFLPVFAHAETWLAIYKELYPSLPVDM</sequence>
<name>A0AA94HU09_DESDE</name>
<organism evidence="1 2">
    <name type="scientific">Desulfovibrio desulfuricans</name>
    <dbReference type="NCBI Taxonomy" id="876"/>
    <lineage>
        <taxon>Bacteria</taxon>
        <taxon>Pseudomonadati</taxon>
        <taxon>Thermodesulfobacteriota</taxon>
        <taxon>Desulfovibrionia</taxon>
        <taxon>Desulfovibrionales</taxon>
        <taxon>Desulfovibrionaceae</taxon>
        <taxon>Desulfovibrio</taxon>
    </lineage>
</organism>
<dbReference type="Proteomes" id="UP000182680">
    <property type="component" value="Unassembled WGS sequence"/>
</dbReference>
<evidence type="ECO:0000313" key="2">
    <source>
        <dbReference type="Proteomes" id="UP000182680"/>
    </source>
</evidence>
<dbReference type="EMBL" id="FPIW01000044">
    <property type="protein sequence ID" value="SFW61651.1"/>
    <property type="molecule type" value="Genomic_DNA"/>
</dbReference>
<accession>A0AA94HU09</accession>
<gene>
    <name evidence="1" type="ORF">SAMN02910291_02112</name>
</gene>
<proteinExistence type="predicted"/>
<dbReference type="AlphaFoldDB" id="A0AA94HU09"/>
<protein>
    <submittedName>
        <fullName evidence="1">Uncharacterized protein</fullName>
    </submittedName>
</protein>
<dbReference type="RefSeq" id="WP_072312172.1">
    <property type="nucleotide sequence ID" value="NZ_FPIW01000044.1"/>
</dbReference>
<comment type="caution">
    <text evidence="1">The sequence shown here is derived from an EMBL/GenBank/DDBJ whole genome shotgun (WGS) entry which is preliminary data.</text>
</comment>